<keyword evidence="3 6" id="KW-0812">Transmembrane</keyword>
<accession>A0A1V2ZZV8</accession>
<evidence type="ECO:0008006" key="9">
    <source>
        <dbReference type="Google" id="ProtNLM"/>
    </source>
</evidence>
<keyword evidence="8" id="KW-1185">Reference proteome</keyword>
<keyword evidence="5 6" id="KW-0472">Membrane</keyword>
<organism evidence="7 8">
    <name type="scientific">Thioalkalivibrio halophilus</name>
    <dbReference type="NCBI Taxonomy" id="252474"/>
    <lineage>
        <taxon>Bacteria</taxon>
        <taxon>Pseudomonadati</taxon>
        <taxon>Pseudomonadota</taxon>
        <taxon>Gammaproteobacteria</taxon>
        <taxon>Chromatiales</taxon>
        <taxon>Ectothiorhodospiraceae</taxon>
        <taxon>Thioalkalivibrio</taxon>
    </lineage>
</organism>
<feature type="transmembrane region" description="Helical" evidence="6">
    <location>
        <begin position="209"/>
        <end position="232"/>
    </location>
</feature>
<comment type="caution">
    <text evidence="7">The sequence shown here is derived from an EMBL/GenBank/DDBJ whole genome shotgun (WGS) entry which is preliminary data.</text>
</comment>
<feature type="transmembrane region" description="Helical" evidence="6">
    <location>
        <begin position="41"/>
        <end position="63"/>
    </location>
</feature>
<feature type="transmembrane region" description="Helical" evidence="6">
    <location>
        <begin position="239"/>
        <end position="265"/>
    </location>
</feature>
<dbReference type="RefSeq" id="WP_077243953.1">
    <property type="nucleotide sequence ID" value="NZ_MUZR01000013.1"/>
</dbReference>
<dbReference type="Proteomes" id="UP000189177">
    <property type="component" value="Unassembled WGS sequence"/>
</dbReference>
<dbReference type="Pfam" id="PF03706">
    <property type="entry name" value="LPG_synthase_TM"/>
    <property type="match status" value="1"/>
</dbReference>
<feature type="transmembrane region" description="Helical" evidence="6">
    <location>
        <begin position="75"/>
        <end position="94"/>
    </location>
</feature>
<dbReference type="STRING" id="252474.B1A74_05040"/>
<feature type="transmembrane region" description="Helical" evidence="6">
    <location>
        <begin position="12"/>
        <end position="35"/>
    </location>
</feature>
<feature type="transmembrane region" description="Helical" evidence="6">
    <location>
        <begin position="285"/>
        <end position="308"/>
    </location>
</feature>
<proteinExistence type="predicted"/>
<keyword evidence="4 6" id="KW-1133">Transmembrane helix</keyword>
<dbReference type="PANTHER" id="PTHR39087:SF2">
    <property type="entry name" value="UPF0104 MEMBRANE PROTEIN MJ1595"/>
    <property type="match status" value="1"/>
</dbReference>
<evidence type="ECO:0000313" key="7">
    <source>
        <dbReference type="EMBL" id="OOC10642.1"/>
    </source>
</evidence>
<sequence>MSGNPVLTGWRLRGLILSVIVAAAAYLGIAIWAGAEEVWHALVQVGPFGLLLALSLSLVNYSLRFARWQLYLRALAHRIAAPASLHIYLAGFALTTTPGKAGEALRGVLLKRRDVPYPDSFAAFVSERLSDLVAVVLLSLLGLTLVTQGTSLILAGVAAVAAGLLVLSQRRPLEALQRHADRPGRRLWRGLHHAATILLQARRCHTPNLLAGATALSVVAWSAEALAFWWILNAMGFEAGFAFAAFVFALAMLAGALSFLPGGLGGTEAVMIGLLLLHDMPAADAVAATTLIRLTTLWFAVLLGLIALSTNPEARGRELPDEHHA</sequence>
<evidence type="ECO:0000256" key="6">
    <source>
        <dbReference type="SAM" id="Phobius"/>
    </source>
</evidence>
<dbReference type="OrthoDB" id="9799911at2"/>
<evidence type="ECO:0000256" key="2">
    <source>
        <dbReference type="ARBA" id="ARBA00022475"/>
    </source>
</evidence>
<dbReference type="GO" id="GO:0005886">
    <property type="term" value="C:plasma membrane"/>
    <property type="evidence" value="ECO:0007669"/>
    <property type="project" value="UniProtKB-SubCell"/>
</dbReference>
<name>A0A1V2ZZV8_9GAMM</name>
<feature type="transmembrane region" description="Helical" evidence="6">
    <location>
        <begin position="134"/>
        <end position="167"/>
    </location>
</feature>
<evidence type="ECO:0000256" key="3">
    <source>
        <dbReference type="ARBA" id="ARBA00022692"/>
    </source>
</evidence>
<evidence type="ECO:0000313" key="8">
    <source>
        <dbReference type="Proteomes" id="UP000189177"/>
    </source>
</evidence>
<keyword evidence="2" id="KW-1003">Cell membrane</keyword>
<dbReference type="PANTHER" id="PTHR39087">
    <property type="entry name" value="UPF0104 MEMBRANE PROTEIN MJ1595"/>
    <property type="match status" value="1"/>
</dbReference>
<dbReference type="AlphaFoldDB" id="A0A1V2ZZV8"/>
<dbReference type="EMBL" id="MUZR01000013">
    <property type="protein sequence ID" value="OOC10642.1"/>
    <property type="molecule type" value="Genomic_DNA"/>
</dbReference>
<evidence type="ECO:0000256" key="4">
    <source>
        <dbReference type="ARBA" id="ARBA00022989"/>
    </source>
</evidence>
<evidence type="ECO:0000256" key="5">
    <source>
        <dbReference type="ARBA" id="ARBA00023136"/>
    </source>
</evidence>
<evidence type="ECO:0000256" key="1">
    <source>
        <dbReference type="ARBA" id="ARBA00004651"/>
    </source>
</evidence>
<gene>
    <name evidence="7" type="ORF">B1A74_05040</name>
</gene>
<dbReference type="NCBIfam" id="TIGR00374">
    <property type="entry name" value="flippase-like domain"/>
    <property type="match status" value="1"/>
</dbReference>
<protein>
    <recommendedName>
        <fullName evidence="9">TIGR00374 family protein</fullName>
    </recommendedName>
</protein>
<comment type="subcellular location">
    <subcellularLocation>
        <location evidence="1">Cell membrane</location>
        <topology evidence="1">Multi-pass membrane protein</topology>
    </subcellularLocation>
</comment>
<dbReference type="InterPro" id="IPR022791">
    <property type="entry name" value="L-PG_synthase/AglD"/>
</dbReference>
<reference evidence="7 8" key="1">
    <citation type="submission" date="2017-02" db="EMBL/GenBank/DDBJ databases">
        <title>Genomic diversity within the haloalkaliphilic genus Thioalkalivibrio.</title>
        <authorList>
            <person name="Ahn A.-C."/>
            <person name="Meier-Kolthoff J."/>
            <person name="Overmars L."/>
            <person name="Richter M."/>
            <person name="Woyke T."/>
            <person name="Sorokin D.Y."/>
            <person name="Muyzer G."/>
        </authorList>
    </citation>
    <scope>NUCLEOTIDE SEQUENCE [LARGE SCALE GENOMIC DNA]</scope>
    <source>
        <strain evidence="7 8">HL17</strain>
    </source>
</reference>